<reference evidence="1 2" key="1">
    <citation type="submission" date="2024-03" db="EMBL/GenBank/DDBJ databases">
        <title>A high-quality draft genome sequence of Diaporthe vaccinii, a causative agent of upright dieback and viscid rot disease in cranberry plants.</title>
        <authorList>
            <person name="Sarrasin M."/>
            <person name="Lang B.F."/>
            <person name="Burger G."/>
        </authorList>
    </citation>
    <scope>NUCLEOTIDE SEQUENCE [LARGE SCALE GENOMIC DNA]</scope>
    <source>
        <strain evidence="1 2">IS7</strain>
    </source>
</reference>
<name>A0ABR4DYC2_9PEZI</name>
<keyword evidence="2" id="KW-1185">Reference proteome</keyword>
<gene>
    <name evidence="1" type="ORF">FJTKL_02503</name>
</gene>
<proteinExistence type="predicted"/>
<sequence>MHTSGDREGSTAFAVSSMSRLGLDGPARSSTKVCVVVDGLECVLYSWSAYCMHVCITRAGVSLSLCAVFRGPAQLSRKPPS</sequence>
<dbReference type="EMBL" id="JBAWTH010000141">
    <property type="protein sequence ID" value="KAL2275172.1"/>
    <property type="molecule type" value="Genomic_DNA"/>
</dbReference>
<dbReference type="Proteomes" id="UP001600888">
    <property type="component" value="Unassembled WGS sequence"/>
</dbReference>
<comment type="caution">
    <text evidence="1">The sequence shown here is derived from an EMBL/GenBank/DDBJ whole genome shotgun (WGS) entry which is preliminary data.</text>
</comment>
<evidence type="ECO:0000313" key="2">
    <source>
        <dbReference type="Proteomes" id="UP001600888"/>
    </source>
</evidence>
<protein>
    <submittedName>
        <fullName evidence="1">Uncharacterized protein</fullName>
    </submittedName>
</protein>
<organism evidence="1 2">
    <name type="scientific">Diaporthe vaccinii</name>
    <dbReference type="NCBI Taxonomy" id="105482"/>
    <lineage>
        <taxon>Eukaryota</taxon>
        <taxon>Fungi</taxon>
        <taxon>Dikarya</taxon>
        <taxon>Ascomycota</taxon>
        <taxon>Pezizomycotina</taxon>
        <taxon>Sordariomycetes</taxon>
        <taxon>Sordariomycetidae</taxon>
        <taxon>Diaporthales</taxon>
        <taxon>Diaporthaceae</taxon>
        <taxon>Diaporthe</taxon>
        <taxon>Diaporthe eres species complex</taxon>
    </lineage>
</organism>
<accession>A0ABR4DYC2</accession>
<evidence type="ECO:0000313" key="1">
    <source>
        <dbReference type="EMBL" id="KAL2275172.1"/>
    </source>
</evidence>